<keyword evidence="2" id="KW-1185">Reference proteome</keyword>
<organism evidence="1 2">
    <name type="scientific">Coleofasciculus chthonoplastes PCC 7420</name>
    <dbReference type="NCBI Taxonomy" id="118168"/>
    <lineage>
        <taxon>Bacteria</taxon>
        <taxon>Bacillati</taxon>
        <taxon>Cyanobacteriota</taxon>
        <taxon>Cyanophyceae</taxon>
        <taxon>Coleofasciculales</taxon>
        <taxon>Coleofasciculaceae</taxon>
        <taxon>Coleofasciculus</taxon>
    </lineage>
</organism>
<reference evidence="1 2" key="1">
    <citation type="submission" date="2008-07" db="EMBL/GenBank/DDBJ databases">
        <authorList>
            <person name="Tandeau de Marsac N."/>
            <person name="Ferriera S."/>
            <person name="Johnson J."/>
            <person name="Kravitz S."/>
            <person name="Beeson K."/>
            <person name="Sutton G."/>
            <person name="Rogers Y.-H."/>
            <person name="Friedman R."/>
            <person name="Frazier M."/>
            <person name="Venter J.C."/>
        </authorList>
    </citation>
    <scope>NUCLEOTIDE SEQUENCE [LARGE SCALE GENOMIC DNA]</scope>
    <source>
        <strain evidence="1 2">PCC 7420</strain>
    </source>
</reference>
<dbReference type="HOGENOM" id="CLU_2786694_0_0_3"/>
<protein>
    <submittedName>
        <fullName evidence="1">Uncharacterized protein</fullName>
    </submittedName>
</protein>
<evidence type="ECO:0000313" key="1">
    <source>
        <dbReference type="EMBL" id="EDX71734.1"/>
    </source>
</evidence>
<sequence>MSYAIALPLTPAELHSYSPSCPFLIKTQMHKNGCLSNSPRSESRKLGNVRCLSCFKFAAAIRDKITYL</sequence>
<dbReference type="Proteomes" id="UP000003835">
    <property type="component" value="Unassembled WGS sequence"/>
</dbReference>
<proteinExistence type="predicted"/>
<dbReference type="EMBL" id="DS989870">
    <property type="protein sequence ID" value="EDX71734.1"/>
    <property type="molecule type" value="Genomic_DNA"/>
</dbReference>
<evidence type="ECO:0000313" key="2">
    <source>
        <dbReference type="Proteomes" id="UP000003835"/>
    </source>
</evidence>
<gene>
    <name evidence="1" type="ORF">MC7420_2400</name>
</gene>
<accession>B4W226</accession>
<dbReference type="AlphaFoldDB" id="B4W226"/>
<name>B4W226_9CYAN</name>